<keyword evidence="1" id="KW-1133">Transmembrane helix</keyword>
<evidence type="ECO:0000313" key="3">
    <source>
        <dbReference type="EMBL" id="RDK42946.1"/>
    </source>
</evidence>
<feature type="transmembrane region" description="Helical" evidence="1">
    <location>
        <begin position="312"/>
        <end position="332"/>
    </location>
</feature>
<organism evidence="3 4">
    <name type="scientific">Aspergillus phoenicis ATCC 13157</name>
    <dbReference type="NCBI Taxonomy" id="1353007"/>
    <lineage>
        <taxon>Eukaryota</taxon>
        <taxon>Fungi</taxon>
        <taxon>Dikarya</taxon>
        <taxon>Ascomycota</taxon>
        <taxon>Pezizomycotina</taxon>
        <taxon>Eurotiomycetes</taxon>
        <taxon>Eurotiomycetidae</taxon>
        <taxon>Eurotiales</taxon>
        <taxon>Aspergillaceae</taxon>
        <taxon>Aspergillus</taxon>
    </lineage>
</organism>
<keyword evidence="4" id="KW-1185">Reference proteome</keyword>
<dbReference type="InterPro" id="IPR052897">
    <property type="entry name" value="Sec-Metab_Biosynth_Hydrolase"/>
</dbReference>
<evidence type="ECO:0000313" key="4">
    <source>
        <dbReference type="Proteomes" id="UP000254937"/>
    </source>
</evidence>
<dbReference type="GO" id="GO:0016787">
    <property type="term" value="F:hydrolase activity"/>
    <property type="evidence" value="ECO:0007669"/>
    <property type="project" value="UniProtKB-KW"/>
</dbReference>
<keyword evidence="1" id="KW-0812">Transmembrane</keyword>
<sequence length="390" mass="43534">MSTTTTTPPLPTLIFIPGAWHQPTCYSKLITHLQTHHPDLHCTTITLPSTTGDPAATFKDDLNATRAAIITETIHLGRNVVLIAHSYGGMVANSAIKGFTSPSSPSSGIIIGLILIASGYTLTGLSFMDPFLGHPPPSWRANHTTGFAELVTSPRELFYHDLPEEEARYWVSQLRPQSLKALFEGGEYSYAGWKDVPSWYIGTGEDKGLPVLMQRVGVGMARGMCPGLRVVYREVEGASHSVFLSRVEVVGGLVWEAVGGFMGREVEGDGDGDNWKSQGVVVPEADVWRVSTWLKYGVPAVLGRVVGWGFGLYGWLLIDVYMWLWVVWFLWVRKYLRLHVMTVTVHGVYRAHCLYDEIQLYTIFELHRYPNPGQFFMPEKPKLKMHQGKN</sequence>
<dbReference type="PANTHER" id="PTHR37017">
    <property type="entry name" value="AB HYDROLASE-1 DOMAIN-CONTAINING PROTEIN-RELATED"/>
    <property type="match status" value="1"/>
</dbReference>
<dbReference type="InterPro" id="IPR000073">
    <property type="entry name" value="AB_hydrolase_1"/>
</dbReference>
<evidence type="ECO:0000256" key="1">
    <source>
        <dbReference type="SAM" id="Phobius"/>
    </source>
</evidence>
<dbReference type="PANTHER" id="PTHR37017:SF3">
    <property type="entry name" value="AB HYDROLASE-1 DOMAIN-CONTAINING PROTEIN"/>
    <property type="match status" value="1"/>
</dbReference>
<dbReference type="Proteomes" id="UP000254937">
    <property type="component" value="Unassembled WGS sequence"/>
</dbReference>
<dbReference type="Pfam" id="PF12697">
    <property type="entry name" value="Abhydrolase_6"/>
    <property type="match status" value="1"/>
</dbReference>
<dbReference type="InterPro" id="IPR029058">
    <property type="entry name" value="AB_hydrolase_fold"/>
</dbReference>
<gene>
    <name evidence="3" type="ORF">M752DRAFT_265819</name>
</gene>
<dbReference type="EMBL" id="KZ851852">
    <property type="protein sequence ID" value="RDK42946.1"/>
    <property type="molecule type" value="Genomic_DNA"/>
</dbReference>
<keyword evidence="3" id="KW-0378">Hydrolase</keyword>
<reference evidence="3 4" key="1">
    <citation type="submission" date="2018-07" db="EMBL/GenBank/DDBJ databases">
        <title>Section-level genome sequencing of Aspergillus section Nigri to investigate inter- and intra-species variation.</title>
        <authorList>
            <consortium name="DOE Joint Genome Institute"/>
            <person name="Vesth T.C."/>
            <person name="Nybo J.L."/>
            <person name="Theobald S."/>
            <person name="Frisvad J.C."/>
            <person name="Larsen T.O."/>
            <person name="Nielsen K.F."/>
            <person name="Hoof J.B."/>
            <person name="Brandl J."/>
            <person name="Salamov A."/>
            <person name="Riley R."/>
            <person name="Gladden J.M."/>
            <person name="Phatale P."/>
            <person name="Nielsen M.T."/>
            <person name="Lyhne E.K."/>
            <person name="Kogle M.E."/>
            <person name="Strasser K."/>
            <person name="McDonnell E."/>
            <person name="Barry K."/>
            <person name="Clum A."/>
            <person name="Chen C."/>
            <person name="Nolan M."/>
            <person name="Sandor L."/>
            <person name="Kuo A."/>
            <person name="Lipzen A."/>
            <person name="Hainaut M."/>
            <person name="Drula E."/>
            <person name="Tsang A."/>
            <person name="Magnuson J.K."/>
            <person name="Henrissat B."/>
            <person name="Wiebenga A."/>
            <person name="Simmons B.A."/>
            <person name="Makela M.R."/>
            <person name="De vries R.P."/>
            <person name="Grigoriev I.V."/>
            <person name="Mortensen U.H."/>
            <person name="Baker S.E."/>
            <person name="Andersen M.R."/>
        </authorList>
    </citation>
    <scope>NUCLEOTIDE SEQUENCE [LARGE SCALE GENOMIC DNA]</scope>
    <source>
        <strain evidence="3 4">ATCC 13157</strain>
    </source>
</reference>
<keyword evidence="1" id="KW-0472">Membrane</keyword>
<protein>
    <submittedName>
        <fullName evidence="3">Alpha/beta-hydrolase</fullName>
    </submittedName>
</protein>
<proteinExistence type="predicted"/>
<accession>A0A370PL77</accession>
<dbReference type="Gene3D" id="3.40.50.1820">
    <property type="entry name" value="alpha/beta hydrolase"/>
    <property type="match status" value="1"/>
</dbReference>
<name>A0A370PL77_ASPPH</name>
<dbReference type="SUPFAM" id="SSF53474">
    <property type="entry name" value="alpha/beta-Hydrolases"/>
    <property type="match status" value="1"/>
</dbReference>
<evidence type="ECO:0000259" key="2">
    <source>
        <dbReference type="Pfam" id="PF12697"/>
    </source>
</evidence>
<dbReference type="AlphaFoldDB" id="A0A370PL77"/>
<feature type="domain" description="AB hydrolase-1" evidence="2">
    <location>
        <begin position="13"/>
        <end position="249"/>
    </location>
</feature>